<keyword evidence="2" id="KW-1185">Reference proteome</keyword>
<reference evidence="1" key="2">
    <citation type="submission" date="2021-08" db="EMBL/GenBank/DDBJ databases">
        <authorList>
            <person name="Tani A."/>
            <person name="Ola A."/>
            <person name="Ogura Y."/>
            <person name="Katsura K."/>
            <person name="Hayashi T."/>
        </authorList>
    </citation>
    <scope>NUCLEOTIDE SEQUENCE</scope>
    <source>
        <strain evidence="1">DSM 19015</strain>
    </source>
</reference>
<reference evidence="1" key="1">
    <citation type="journal article" date="2021" name="Front. Microbiol.">
        <title>Comprehensive Comparative Genomics and Phenotyping of Methylobacterium Species.</title>
        <authorList>
            <person name="Alessa O."/>
            <person name="Ogura Y."/>
            <person name="Fujitani Y."/>
            <person name="Takami H."/>
            <person name="Hayashi T."/>
            <person name="Sahin N."/>
            <person name="Tani A."/>
        </authorList>
    </citation>
    <scope>NUCLEOTIDE SEQUENCE</scope>
    <source>
        <strain evidence="1">DSM 19015</strain>
    </source>
</reference>
<dbReference type="Proteomes" id="UP001055125">
    <property type="component" value="Unassembled WGS sequence"/>
</dbReference>
<evidence type="ECO:0000313" key="2">
    <source>
        <dbReference type="Proteomes" id="UP001055125"/>
    </source>
</evidence>
<name>A0ABQ4RY45_9HYPH</name>
<accession>A0ABQ4RY45</accession>
<dbReference type="RefSeq" id="WP_238244902.1">
    <property type="nucleotide sequence ID" value="NZ_BPQP01000045.1"/>
</dbReference>
<organism evidence="1 2">
    <name type="scientific">Methylobacterium iners</name>
    <dbReference type="NCBI Taxonomy" id="418707"/>
    <lineage>
        <taxon>Bacteria</taxon>
        <taxon>Pseudomonadati</taxon>
        <taxon>Pseudomonadota</taxon>
        <taxon>Alphaproteobacteria</taxon>
        <taxon>Hyphomicrobiales</taxon>
        <taxon>Methylobacteriaceae</taxon>
        <taxon>Methylobacterium</taxon>
    </lineage>
</organism>
<evidence type="ECO:0000313" key="1">
    <source>
        <dbReference type="EMBL" id="GJD95768.1"/>
    </source>
</evidence>
<proteinExistence type="predicted"/>
<sequence length="95" mass="10972">MPAIRLDPSFLLAFKGLSKSRREWVAARLRLFQIDPSDKALRFRALRCAPGHFLIDSVRYDRIILRRETDDLYAVVDCGGHDIIDAWEARAGDER</sequence>
<dbReference type="EMBL" id="BPQP01000045">
    <property type="protein sequence ID" value="GJD95768.1"/>
    <property type="molecule type" value="Genomic_DNA"/>
</dbReference>
<comment type="caution">
    <text evidence="1">The sequence shown here is derived from an EMBL/GenBank/DDBJ whole genome shotgun (WGS) entry which is preliminary data.</text>
</comment>
<protein>
    <submittedName>
        <fullName evidence="1">Uncharacterized protein</fullName>
    </submittedName>
</protein>
<gene>
    <name evidence="1" type="ORF">OCOJLMKI_2982</name>
</gene>